<dbReference type="RefSeq" id="WP_245207833.1">
    <property type="nucleotide sequence ID" value="NZ_LPZN01000017.1"/>
</dbReference>
<feature type="region of interest" description="Disordered" evidence="1">
    <location>
        <begin position="514"/>
        <end position="533"/>
    </location>
</feature>
<keyword evidence="2" id="KW-0472">Membrane</keyword>
<feature type="transmembrane region" description="Helical" evidence="2">
    <location>
        <begin position="89"/>
        <end position="109"/>
    </location>
</feature>
<dbReference type="PANTHER" id="PTHR19372">
    <property type="entry name" value="SULFITE REDUCTASE"/>
    <property type="match status" value="1"/>
</dbReference>
<dbReference type="Gene3D" id="3.90.420.10">
    <property type="entry name" value="Oxidoreductase, molybdopterin-binding domain"/>
    <property type="match status" value="1"/>
</dbReference>
<organism evidence="4 5">
    <name type="scientific">Rhodococcus gordoniae</name>
    <dbReference type="NCBI Taxonomy" id="223392"/>
    <lineage>
        <taxon>Bacteria</taxon>
        <taxon>Bacillati</taxon>
        <taxon>Actinomycetota</taxon>
        <taxon>Actinomycetes</taxon>
        <taxon>Mycobacteriales</taxon>
        <taxon>Nocardiaceae</taxon>
        <taxon>Rhodococcus</taxon>
    </lineage>
</organism>
<dbReference type="GO" id="GO:0008482">
    <property type="term" value="F:sulfite oxidase activity"/>
    <property type="evidence" value="ECO:0007669"/>
    <property type="project" value="TreeGrafter"/>
</dbReference>
<dbReference type="Proteomes" id="UP000254569">
    <property type="component" value="Unassembled WGS sequence"/>
</dbReference>
<sequence>MTTNEDAAAGHSDPSETGSPRSSWRSTALAKGLAGILSVAVALGIGELMAVPFGPSTSPFFAVGSTTVDRSPAWAREFAITTFGTDDKAALFIGMSVLIVVFAAIAGLVERPGRPFGSGVLIALGLAGVYAAVSRPGASALDALPTIVGLVAGLVALRLLTHSARELDGVSRTRAGVSRRRFLVLAGTAAAVAVAAGAAGRHLAGSIADAVRNRAAFTVPFVVPRNRAAAVAAGTDLAIPGATPFITGNDAFYRIDTALQVPRLTTDDWSLRIHGMVEREITVRWADLIARTPIERTITLTCVSNEVGGELAGTATWVGYPMAELLDEAGVSADADMLLSTSTDGFTVGTPIAVLRDGRDALLAVAMNGQPLAFEHGYPVRQVVPGLYGFVSATKWVVDWEVTRFDRAQAYWTQRGWAEQAPVKTASRIDVPASFARIPAGEVMVAGTAWAQHRGISRVQVRVDDGPWAEATLTPQYSIDTWRQWSWKWSALPGNHTLQVRAIDGTGQLQTEQRAQPIPDGASGWHTRQITVT</sequence>
<feature type="transmembrane region" description="Helical" evidence="2">
    <location>
        <begin position="28"/>
        <end position="51"/>
    </location>
</feature>
<feature type="transmembrane region" description="Helical" evidence="2">
    <location>
        <begin position="116"/>
        <end position="133"/>
    </location>
</feature>
<accession>A0A379PQ43</accession>
<dbReference type="GO" id="GO:0043546">
    <property type="term" value="F:molybdopterin cofactor binding"/>
    <property type="evidence" value="ECO:0007669"/>
    <property type="project" value="TreeGrafter"/>
</dbReference>
<gene>
    <name evidence="4" type="ORF">NCTC13296_04369</name>
</gene>
<protein>
    <submittedName>
        <fullName evidence="4">Molybdopterin binding oxidoreductase</fullName>
    </submittedName>
</protein>
<proteinExistence type="predicted"/>
<dbReference type="SUPFAM" id="SSF81296">
    <property type="entry name" value="E set domains"/>
    <property type="match status" value="1"/>
</dbReference>
<name>A0A379PQ43_9NOCA</name>
<dbReference type="Pfam" id="PF00174">
    <property type="entry name" value="Oxidored_molyb"/>
    <property type="match status" value="1"/>
</dbReference>
<dbReference type="SUPFAM" id="SSF56524">
    <property type="entry name" value="Oxidoreductase molybdopterin-binding domain"/>
    <property type="match status" value="1"/>
</dbReference>
<feature type="transmembrane region" description="Helical" evidence="2">
    <location>
        <begin position="182"/>
        <end position="204"/>
    </location>
</feature>
<evidence type="ECO:0000256" key="1">
    <source>
        <dbReference type="SAM" id="MobiDB-lite"/>
    </source>
</evidence>
<keyword evidence="5" id="KW-1185">Reference proteome</keyword>
<dbReference type="EMBL" id="UGVI01000002">
    <property type="protein sequence ID" value="SUF09172.1"/>
    <property type="molecule type" value="Genomic_DNA"/>
</dbReference>
<dbReference type="GO" id="GO:0006790">
    <property type="term" value="P:sulfur compound metabolic process"/>
    <property type="evidence" value="ECO:0007669"/>
    <property type="project" value="TreeGrafter"/>
</dbReference>
<dbReference type="GO" id="GO:0020037">
    <property type="term" value="F:heme binding"/>
    <property type="evidence" value="ECO:0007669"/>
    <property type="project" value="TreeGrafter"/>
</dbReference>
<dbReference type="InterPro" id="IPR036374">
    <property type="entry name" value="OxRdtase_Mopterin-bd_sf"/>
</dbReference>
<reference evidence="4 5" key="1">
    <citation type="submission" date="2018-06" db="EMBL/GenBank/DDBJ databases">
        <authorList>
            <consortium name="Pathogen Informatics"/>
            <person name="Doyle S."/>
        </authorList>
    </citation>
    <scope>NUCLEOTIDE SEQUENCE [LARGE SCALE GENOMIC DNA]</scope>
    <source>
        <strain evidence="4 5">NCTC13296</strain>
    </source>
</reference>
<evidence type="ECO:0000313" key="5">
    <source>
        <dbReference type="Proteomes" id="UP000254569"/>
    </source>
</evidence>
<dbReference type="InterPro" id="IPR014756">
    <property type="entry name" value="Ig_E-set"/>
</dbReference>
<feature type="region of interest" description="Disordered" evidence="1">
    <location>
        <begin position="1"/>
        <end position="23"/>
    </location>
</feature>
<dbReference type="PANTHER" id="PTHR19372:SF7">
    <property type="entry name" value="SULFITE OXIDASE, MITOCHONDRIAL"/>
    <property type="match status" value="1"/>
</dbReference>
<dbReference type="Gene3D" id="2.60.40.650">
    <property type="match status" value="1"/>
</dbReference>
<dbReference type="AlphaFoldDB" id="A0A379PQ43"/>
<dbReference type="InterPro" id="IPR000572">
    <property type="entry name" value="OxRdtase_Mopterin-bd_dom"/>
</dbReference>
<keyword evidence="2" id="KW-0812">Transmembrane</keyword>
<feature type="transmembrane region" description="Helical" evidence="2">
    <location>
        <begin position="139"/>
        <end position="161"/>
    </location>
</feature>
<evidence type="ECO:0000256" key="2">
    <source>
        <dbReference type="SAM" id="Phobius"/>
    </source>
</evidence>
<feature type="domain" description="Oxidoreductase molybdopterin-binding" evidence="3">
    <location>
        <begin position="259"/>
        <end position="412"/>
    </location>
</feature>
<keyword evidence="2" id="KW-1133">Transmembrane helix</keyword>
<evidence type="ECO:0000313" key="4">
    <source>
        <dbReference type="EMBL" id="SUF09172.1"/>
    </source>
</evidence>
<evidence type="ECO:0000259" key="3">
    <source>
        <dbReference type="Pfam" id="PF00174"/>
    </source>
</evidence>